<organism evidence="6 7">
    <name type="scientific">Eleusine coracana subsp. coracana</name>
    <dbReference type="NCBI Taxonomy" id="191504"/>
    <lineage>
        <taxon>Eukaryota</taxon>
        <taxon>Viridiplantae</taxon>
        <taxon>Streptophyta</taxon>
        <taxon>Embryophyta</taxon>
        <taxon>Tracheophyta</taxon>
        <taxon>Spermatophyta</taxon>
        <taxon>Magnoliopsida</taxon>
        <taxon>Liliopsida</taxon>
        <taxon>Poales</taxon>
        <taxon>Poaceae</taxon>
        <taxon>PACMAD clade</taxon>
        <taxon>Chloridoideae</taxon>
        <taxon>Cynodonteae</taxon>
        <taxon>Eleusininae</taxon>
        <taxon>Eleusine</taxon>
    </lineage>
</organism>
<keyword evidence="4" id="KW-0732">Signal</keyword>
<dbReference type="SUPFAM" id="SSF54403">
    <property type="entry name" value="Cystatin/monellin"/>
    <property type="match status" value="1"/>
</dbReference>
<dbReference type="AlphaFoldDB" id="A0AAV5F7L1"/>
<sequence>MRTTTNILLLAIAATVSAFAASAAAGLVGGWQPIPDINDPHVQELGLWAVAEHIKVANERLQFVKVVSGEQQVVSGMNYRLVIDAMNQLVGQDFRYDAAVYEQRWTNTRELVSFTQDRK</sequence>
<feature type="chain" id="PRO_5043641137" description="Cystatin domain-containing protein" evidence="4">
    <location>
        <begin position="19"/>
        <end position="119"/>
    </location>
</feature>
<dbReference type="CDD" id="cd00042">
    <property type="entry name" value="CY"/>
    <property type="match status" value="1"/>
</dbReference>
<name>A0AAV5F7L1_ELECO</name>
<comment type="caution">
    <text evidence="6">The sequence shown here is derived from an EMBL/GenBank/DDBJ whole genome shotgun (WGS) entry which is preliminary data.</text>
</comment>
<reference evidence="6" key="1">
    <citation type="journal article" date="2018" name="DNA Res.">
        <title>Multiple hybrid de novo genome assembly of finger millet, an orphan allotetraploid crop.</title>
        <authorList>
            <person name="Hatakeyama M."/>
            <person name="Aluri S."/>
            <person name="Balachadran M.T."/>
            <person name="Sivarajan S.R."/>
            <person name="Patrignani A."/>
            <person name="Gruter S."/>
            <person name="Poveda L."/>
            <person name="Shimizu-Inatsugi R."/>
            <person name="Baeten J."/>
            <person name="Francoijs K.J."/>
            <person name="Nataraja K.N."/>
            <person name="Reddy Y.A.N."/>
            <person name="Phadnis S."/>
            <person name="Ravikumar R.L."/>
            <person name="Schlapbach R."/>
            <person name="Sreeman S.M."/>
            <person name="Shimizu K.K."/>
        </authorList>
    </citation>
    <scope>NUCLEOTIDE SEQUENCE</scope>
</reference>
<keyword evidence="2" id="KW-0646">Protease inhibitor</keyword>
<dbReference type="Pfam" id="PF16845">
    <property type="entry name" value="SQAPI"/>
    <property type="match status" value="1"/>
</dbReference>
<dbReference type="InterPro" id="IPR046350">
    <property type="entry name" value="Cystatin_sf"/>
</dbReference>
<reference evidence="6" key="2">
    <citation type="submission" date="2021-12" db="EMBL/GenBank/DDBJ databases">
        <title>Resequencing data analysis of finger millet.</title>
        <authorList>
            <person name="Hatakeyama M."/>
            <person name="Aluri S."/>
            <person name="Balachadran M.T."/>
            <person name="Sivarajan S.R."/>
            <person name="Poveda L."/>
            <person name="Shimizu-Inatsugi R."/>
            <person name="Schlapbach R."/>
            <person name="Sreeman S.M."/>
            <person name="Shimizu K.K."/>
        </authorList>
    </citation>
    <scope>NUCLEOTIDE SEQUENCE</scope>
</reference>
<evidence type="ECO:0000259" key="5">
    <source>
        <dbReference type="SMART" id="SM00043"/>
    </source>
</evidence>
<feature type="domain" description="Cystatin" evidence="5">
    <location>
        <begin position="26"/>
        <end position="117"/>
    </location>
</feature>
<keyword evidence="3" id="KW-0789">Thiol protease inhibitor</keyword>
<dbReference type="PROSITE" id="PS00287">
    <property type="entry name" value="CYSTATIN"/>
    <property type="match status" value="1"/>
</dbReference>
<dbReference type="GO" id="GO:0004869">
    <property type="term" value="F:cysteine-type endopeptidase inhibitor activity"/>
    <property type="evidence" value="ECO:0007669"/>
    <property type="project" value="UniProtKB-KW"/>
</dbReference>
<evidence type="ECO:0000313" key="7">
    <source>
        <dbReference type="Proteomes" id="UP001054889"/>
    </source>
</evidence>
<proteinExistence type="inferred from homology"/>
<dbReference type="SMART" id="SM00043">
    <property type="entry name" value="CY"/>
    <property type="match status" value="1"/>
</dbReference>
<dbReference type="EMBL" id="BQKI01000082">
    <property type="protein sequence ID" value="GJN30667.1"/>
    <property type="molecule type" value="Genomic_DNA"/>
</dbReference>
<evidence type="ECO:0000256" key="4">
    <source>
        <dbReference type="SAM" id="SignalP"/>
    </source>
</evidence>
<gene>
    <name evidence="6" type="primary">gb18992</name>
    <name evidence="6" type="ORF">PR202_gb18992</name>
</gene>
<dbReference type="InterPro" id="IPR018073">
    <property type="entry name" value="Prot_inh_cystat_CS"/>
</dbReference>
<dbReference type="InterPro" id="IPR027214">
    <property type="entry name" value="Cystatin"/>
</dbReference>
<dbReference type="Gene3D" id="3.10.450.10">
    <property type="match status" value="1"/>
</dbReference>
<accession>A0AAV5F7L1</accession>
<dbReference type="PANTHER" id="PTHR47116">
    <property type="entry name" value="PHLOEM FILAMENT PROTEIN"/>
    <property type="match status" value="1"/>
</dbReference>
<evidence type="ECO:0000256" key="3">
    <source>
        <dbReference type="ARBA" id="ARBA00022704"/>
    </source>
</evidence>
<comment type="similarity">
    <text evidence="1">Belongs to the cystatin family. Phytocystatin subfamily.</text>
</comment>
<protein>
    <recommendedName>
        <fullName evidence="5">Cystatin domain-containing protein</fullName>
    </recommendedName>
</protein>
<dbReference type="Proteomes" id="UP001054889">
    <property type="component" value="Unassembled WGS sequence"/>
</dbReference>
<keyword evidence="7" id="KW-1185">Reference proteome</keyword>
<evidence type="ECO:0000256" key="1">
    <source>
        <dbReference type="ARBA" id="ARBA00007233"/>
    </source>
</evidence>
<dbReference type="InterPro" id="IPR000010">
    <property type="entry name" value="Cystatin_dom"/>
</dbReference>
<evidence type="ECO:0000256" key="2">
    <source>
        <dbReference type="ARBA" id="ARBA00022690"/>
    </source>
</evidence>
<feature type="signal peptide" evidence="4">
    <location>
        <begin position="1"/>
        <end position="18"/>
    </location>
</feature>
<evidence type="ECO:0000313" key="6">
    <source>
        <dbReference type="EMBL" id="GJN30667.1"/>
    </source>
</evidence>